<gene>
    <name evidence="9" type="ORF">DFH94DRAFT_719281</name>
</gene>
<accession>A0A9P5N3H9</accession>
<feature type="signal peptide" evidence="7">
    <location>
        <begin position="1"/>
        <end position="21"/>
    </location>
</feature>
<keyword evidence="3 6" id="KW-1133">Transmembrane helix</keyword>
<feature type="chain" id="PRO_5040510055" evidence="7">
    <location>
        <begin position="22"/>
        <end position="567"/>
    </location>
</feature>
<dbReference type="EMBL" id="WHVB01000003">
    <property type="protein sequence ID" value="KAF8485239.1"/>
    <property type="molecule type" value="Genomic_DNA"/>
</dbReference>
<sequence length="567" mass="63027">MQPFSLLLLIASLACALPAKSVEHKLLTADNFSKTIATGYWFVEHFSPFCPHCRAFGPTWDALVEDYAGSSVNFAQVDCVVNGDLCDENGVTGYPEMQLYRAGALQVTFEGGRSYERVMLFIEEHTGVSKPSYSVPPPELPEHDLQTLHNERNPHGEVLALTPESFAGIVADGDVFVKFFAPWCGHCKKLAPIWEKLAKGLQHRVAVAEVNCEDYKSLCSSEGVTGFPMLFFYPASGKKTEYSGSRRVEAMKDWAERAVRPVFLELDYADLVQVVKDNSALYIAFHAPGVSLPPSLTQAARPLLGSPPLFISSAPELFTHFALPVTSDFHLIALKDGDTSAAAQLRFSAQTSVEDLSKWLQTHRLPLAMEISEGSFQEVMNAESRPLVVLVSVTASGVERDQVVETVRGLAAQWRRTNATQYTPAHGTRQVVFAWMDQERWTSWLKSMYGIKGPAQVVIVDHSRLVYFDTTRTGSHLTLDDASIFTALGDAMKGTLSVRHSENIVERLARSINNKLLAIERMVSDHPWATLSFFALGILVVFWVIRRLLMDEDYTHSYKSGKDARLD</sequence>
<reference evidence="9" key="2">
    <citation type="journal article" date="2020" name="Nat. Commun.">
        <title>Large-scale genome sequencing of mycorrhizal fungi provides insights into the early evolution of symbiotic traits.</title>
        <authorList>
            <person name="Miyauchi S."/>
            <person name="Kiss E."/>
            <person name="Kuo A."/>
            <person name="Drula E."/>
            <person name="Kohler A."/>
            <person name="Sanchez-Garcia M."/>
            <person name="Morin E."/>
            <person name="Andreopoulos B."/>
            <person name="Barry K.W."/>
            <person name="Bonito G."/>
            <person name="Buee M."/>
            <person name="Carver A."/>
            <person name="Chen C."/>
            <person name="Cichocki N."/>
            <person name="Clum A."/>
            <person name="Culley D."/>
            <person name="Crous P.W."/>
            <person name="Fauchery L."/>
            <person name="Girlanda M."/>
            <person name="Hayes R.D."/>
            <person name="Keri Z."/>
            <person name="LaButti K."/>
            <person name="Lipzen A."/>
            <person name="Lombard V."/>
            <person name="Magnuson J."/>
            <person name="Maillard F."/>
            <person name="Murat C."/>
            <person name="Nolan M."/>
            <person name="Ohm R.A."/>
            <person name="Pangilinan J."/>
            <person name="Pereira M.F."/>
            <person name="Perotto S."/>
            <person name="Peter M."/>
            <person name="Pfister S."/>
            <person name="Riley R."/>
            <person name="Sitrit Y."/>
            <person name="Stielow J.B."/>
            <person name="Szollosi G."/>
            <person name="Zifcakova L."/>
            <person name="Stursova M."/>
            <person name="Spatafora J.W."/>
            <person name="Tedersoo L."/>
            <person name="Vaario L.M."/>
            <person name="Yamada A."/>
            <person name="Yan M."/>
            <person name="Wang P."/>
            <person name="Xu J."/>
            <person name="Bruns T."/>
            <person name="Baldrian P."/>
            <person name="Vilgalys R."/>
            <person name="Dunand C."/>
            <person name="Henrissat B."/>
            <person name="Grigoriev I.V."/>
            <person name="Hibbett D."/>
            <person name="Nagy L.G."/>
            <person name="Martin F.M."/>
        </authorList>
    </citation>
    <scope>NUCLEOTIDE SEQUENCE</scope>
    <source>
        <strain evidence="9">Prilba</strain>
    </source>
</reference>
<dbReference type="InterPro" id="IPR052250">
    <property type="entry name" value="PDI_TMX3"/>
</dbReference>
<dbReference type="InterPro" id="IPR017937">
    <property type="entry name" value="Thioredoxin_CS"/>
</dbReference>
<keyword evidence="4 6" id="KW-0472">Membrane</keyword>
<evidence type="ECO:0000256" key="4">
    <source>
        <dbReference type="ARBA" id="ARBA00023136"/>
    </source>
</evidence>
<comment type="caution">
    <text evidence="9">The sequence shown here is derived from an EMBL/GenBank/DDBJ whole genome shotgun (WGS) entry which is preliminary data.</text>
</comment>
<feature type="transmembrane region" description="Helical" evidence="6">
    <location>
        <begin position="528"/>
        <end position="549"/>
    </location>
</feature>
<dbReference type="GO" id="GO:0005789">
    <property type="term" value="C:endoplasmic reticulum membrane"/>
    <property type="evidence" value="ECO:0007669"/>
    <property type="project" value="UniProtKB-SubCell"/>
</dbReference>
<dbReference type="InterPro" id="IPR013766">
    <property type="entry name" value="Thioredoxin_domain"/>
</dbReference>
<dbReference type="PANTHER" id="PTHR46426">
    <property type="entry name" value="PROTEIN DISULFIDE-ISOMERASE TMX3"/>
    <property type="match status" value="1"/>
</dbReference>
<keyword evidence="7" id="KW-0732">Signal</keyword>
<dbReference type="Proteomes" id="UP000759537">
    <property type="component" value="Unassembled WGS sequence"/>
</dbReference>
<organism evidence="9 10">
    <name type="scientific">Russula ochroleuca</name>
    <dbReference type="NCBI Taxonomy" id="152965"/>
    <lineage>
        <taxon>Eukaryota</taxon>
        <taxon>Fungi</taxon>
        <taxon>Dikarya</taxon>
        <taxon>Basidiomycota</taxon>
        <taxon>Agaricomycotina</taxon>
        <taxon>Agaricomycetes</taxon>
        <taxon>Russulales</taxon>
        <taxon>Russulaceae</taxon>
        <taxon>Russula</taxon>
    </lineage>
</organism>
<evidence type="ECO:0000256" key="7">
    <source>
        <dbReference type="SAM" id="SignalP"/>
    </source>
</evidence>
<proteinExistence type="predicted"/>
<evidence type="ECO:0000256" key="6">
    <source>
        <dbReference type="SAM" id="Phobius"/>
    </source>
</evidence>
<dbReference type="OrthoDB" id="72053at2759"/>
<dbReference type="CDD" id="cd02961">
    <property type="entry name" value="PDI_a_family"/>
    <property type="match status" value="2"/>
</dbReference>
<evidence type="ECO:0000256" key="2">
    <source>
        <dbReference type="ARBA" id="ARBA00022692"/>
    </source>
</evidence>
<evidence type="ECO:0000259" key="8">
    <source>
        <dbReference type="PROSITE" id="PS51352"/>
    </source>
</evidence>
<dbReference type="PROSITE" id="PS00194">
    <property type="entry name" value="THIOREDOXIN_1"/>
    <property type="match status" value="1"/>
</dbReference>
<name>A0A9P5N3H9_9AGAM</name>
<dbReference type="InterPro" id="IPR036249">
    <property type="entry name" value="Thioredoxin-like_sf"/>
</dbReference>
<feature type="domain" description="Thioredoxin" evidence="8">
    <location>
        <begin position="8"/>
        <end position="127"/>
    </location>
</feature>
<keyword evidence="10" id="KW-1185">Reference proteome</keyword>
<comment type="subcellular location">
    <subcellularLocation>
        <location evidence="1">Endoplasmic reticulum membrane</location>
        <topology evidence="1">Single-pass membrane protein</topology>
    </subcellularLocation>
</comment>
<evidence type="ECO:0000256" key="5">
    <source>
        <dbReference type="ARBA" id="ARBA00045246"/>
    </source>
</evidence>
<dbReference type="SUPFAM" id="SSF52833">
    <property type="entry name" value="Thioredoxin-like"/>
    <property type="match status" value="2"/>
</dbReference>
<comment type="function">
    <text evidence="5">Probable disulfide isomerase, which participates in the folding of proteins containing disulfide bonds. May act as a dithiol oxidase. Acts as a regulator of endoplasmic reticulum-mitochondria contact sites via its ability to regulate redox signals.</text>
</comment>
<evidence type="ECO:0000313" key="9">
    <source>
        <dbReference type="EMBL" id="KAF8485239.1"/>
    </source>
</evidence>
<dbReference type="Pfam" id="PF00085">
    <property type="entry name" value="Thioredoxin"/>
    <property type="match status" value="2"/>
</dbReference>
<evidence type="ECO:0000256" key="1">
    <source>
        <dbReference type="ARBA" id="ARBA00004389"/>
    </source>
</evidence>
<keyword evidence="2 6" id="KW-0812">Transmembrane</keyword>
<evidence type="ECO:0000313" key="10">
    <source>
        <dbReference type="Proteomes" id="UP000759537"/>
    </source>
</evidence>
<dbReference type="PANTHER" id="PTHR46426:SF1">
    <property type="entry name" value="PROTEIN DISULFIDE-ISOMERASE TMX3"/>
    <property type="match status" value="1"/>
</dbReference>
<protein>
    <submittedName>
        <fullName evidence="9">Thioredoxin-domain-containing protein</fullName>
    </submittedName>
</protein>
<dbReference type="PROSITE" id="PS51352">
    <property type="entry name" value="THIOREDOXIN_2"/>
    <property type="match status" value="2"/>
</dbReference>
<dbReference type="Gene3D" id="3.40.30.10">
    <property type="entry name" value="Glutaredoxin"/>
    <property type="match status" value="3"/>
</dbReference>
<dbReference type="AlphaFoldDB" id="A0A9P5N3H9"/>
<evidence type="ECO:0000256" key="3">
    <source>
        <dbReference type="ARBA" id="ARBA00022989"/>
    </source>
</evidence>
<dbReference type="Pfam" id="PF13848">
    <property type="entry name" value="Thioredoxin_6"/>
    <property type="match status" value="1"/>
</dbReference>
<reference evidence="9" key="1">
    <citation type="submission" date="2019-10" db="EMBL/GenBank/DDBJ databases">
        <authorList>
            <consortium name="DOE Joint Genome Institute"/>
            <person name="Kuo A."/>
            <person name="Miyauchi S."/>
            <person name="Kiss E."/>
            <person name="Drula E."/>
            <person name="Kohler A."/>
            <person name="Sanchez-Garcia M."/>
            <person name="Andreopoulos B."/>
            <person name="Barry K.W."/>
            <person name="Bonito G."/>
            <person name="Buee M."/>
            <person name="Carver A."/>
            <person name="Chen C."/>
            <person name="Cichocki N."/>
            <person name="Clum A."/>
            <person name="Culley D."/>
            <person name="Crous P.W."/>
            <person name="Fauchery L."/>
            <person name="Girlanda M."/>
            <person name="Hayes R."/>
            <person name="Keri Z."/>
            <person name="LaButti K."/>
            <person name="Lipzen A."/>
            <person name="Lombard V."/>
            <person name="Magnuson J."/>
            <person name="Maillard F."/>
            <person name="Morin E."/>
            <person name="Murat C."/>
            <person name="Nolan M."/>
            <person name="Ohm R."/>
            <person name="Pangilinan J."/>
            <person name="Pereira M."/>
            <person name="Perotto S."/>
            <person name="Peter M."/>
            <person name="Riley R."/>
            <person name="Sitrit Y."/>
            <person name="Stielow B."/>
            <person name="Szollosi G."/>
            <person name="Zifcakova L."/>
            <person name="Stursova M."/>
            <person name="Spatafora J.W."/>
            <person name="Tedersoo L."/>
            <person name="Vaario L.-M."/>
            <person name="Yamada A."/>
            <person name="Yan M."/>
            <person name="Wang P."/>
            <person name="Xu J."/>
            <person name="Bruns T."/>
            <person name="Baldrian P."/>
            <person name="Vilgalys R."/>
            <person name="Henrissat B."/>
            <person name="Grigoriev I.V."/>
            <person name="Hibbett D."/>
            <person name="Nagy L.G."/>
            <person name="Martin F.M."/>
        </authorList>
    </citation>
    <scope>NUCLEOTIDE SEQUENCE</scope>
    <source>
        <strain evidence="9">Prilba</strain>
    </source>
</reference>
<feature type="domain" description="Thioredoxin" evidence="8">
    <location>
        <begin position="129"/>
        <end position="260"/>
    </location>
</feature>